<dbReference type="EMBL" id="LQWZ01000012">
    <property type="protein sequence ID" value="OAH58042.1"/>
    <property type="molecule type" value="Genomic_DNA"/>
</dbReference>
<protein>
    <recommendedName>
        <fullName evidence="4">Cytochrome c biogenesis protein CcdC</fullName>
    </recommendedName>
</protein>
<feature type="transmembrane region" description="Helical" evidence="1">
    <location>
        <begin position="36"/>
        <end position="52"/>
    </location>
</feature>
<feature type="transmembrane region" description="Helical" evidence="1">
    <location>
        <begin position="6"/>
        <end position="24"/>
    </location>
</feature>
<dbReference type="InterPro" id="IPR058247">
    <property type="entry name" value="DUF1453"/>
</dbReference>
<comment type="caution">
    <text evidence="2">The sequence shown here is derived from an EMBL/GenBank/DDBJ whole genome shotgun (WGS) entry which is preliminary data.</text>
</comment>
<organism evidence="2 3">
    <name type="scientific">Domibacillus aminovorans</name>
    <dbReference type="NCBI Taxonomy" id="29332"/>
    <lineage>
        <taxon>Bacteria</taxon>
        <taxon>Bacillati</taxon>
        <taxon>Bacillota</taxon>
        <taxon>Bacilli</taxon>
        <taxon>Bacillales</taxon>
        <taxon>Bacillaceae</taxon>
        <taxon>Domibacillus</taxon>
    </lineage>
</organism>
<dbReference type="PANTHER" id="PTHR39164:SF1">
    <property type="entry name" value="PROTEIN CCDC"/>
    <property type="match status" value="1"/>
</dbReference>
<accession>A0A177KXG4</accession>
<evidence type="ECO:0000256" key="1">
    <source>
        <dbReference type="SAM" id="Phobius"/>
    </source>
</evidence>
<dbReference type="OrthoDB" id="120091at2"/>
<feature type="transmembrane region" description="Helical" evidence="1">
    <location>
        <begin position="58"/>
        <end position="76"/>
    </location>
</feature>
<dbReference type="AlphaFoldDB" id="A0A177KXG4"/>
<dbReference type="Pfam" id="PF07301">
    <property type="entry name" value="DUF1453"/>
    <property type="match status" value="1"/>
</dbReference>
<keyword evidence="1" id="KW-0812">Transmembrane</keyword>
<dbReference type="PANTHER" id="PTHR39164">
    <property type="entry name" value="PROTEIN CCDC"/>
    <property type="match status" value="1"/>
</dbReference>
<evidence type="ECO:0000313" key="3">
    <source>
        <dbReference type="Proteomes" id="UP000077271"/>
    </source>
</evidence>
<sequence length="170" mass="19407">MDWMIWASSVAAVMMGIAAFFVRMRAAKKPTTAKKIIMPPLFMSTGALMFLFPEFRVTWLELLEATAVGMVFSLLLMKTTNFEIRDDAIYLKRSKAFPIILMTLLIVRIISKLALSTTIDIGELGGMFFILAFAMIVPWRMAMYSQYIKLKRQMSVQMIDTTKKSTIRPI</sequence>
<dbReference type="InterPro" id="IPR031306">
    <property type="entry name" value="CcdC"/>
</dbReference>
<reference evidence="2 3" key="1">
    <citation type="submission" date="2016-01" db="EMBL/GenBank/DDBJ databases">
        <title>Investigation of taxonomic status of Bacillus aminovorans.</title>
        <authorList>
            <person name="Verma A."/>
            <person name="Pal Y."/>
            <person name="Krishnamurthi S."/>
        </authorList>
    </citation>
    <scope>NUCLEOTIDE SEQUENCE [LARGE SCALE GENOMIC DNA]</scope>
    <source>
        <strain evidence="2 3">DSM 4337</strain>
    </source>
</reference>
<evidence type="ECO:0000313" key="2">
    <source>
        <dbReference type="EMBL" id="OAH58042.1"/>
    </source>
</evidence>
<feature type="transmembrane region" description="Helical" evidence="1">
    <location>
        <begin position="121"/>
        <end position="142"/>
    </location>
</feature>
<keyword evidence="1" id="KW-0472">Membrane</keyword>
<dbReference type="Proteomes" id="UP000077271">
    <property type="component" value="Unassembled WGS sequence"/>
</dbReference>
<evidence type="ECO:0008006" key="4">
    <source>
        <dbReference type="Google" id="ProtNLM"/>
    </source>
</evidence>
<keyword evidence="1" id="KW-1133">Transmembrane helix</keyword>
<name>A0A177KXG4_9BACI</name>
<proteinExistence type="predicted"/>
<gene>
    <name evidence="2" type="ORF">AWH48_02475</name>
</gene>
<feature type="transmembrane region" description="Helical" evidence="1">
    <location>
        <begin position="96"/>
        <end position="115"/>
    </location>
</feature>
<dbReference type="PIRSF" id="PIRSF021441">
    <property type="entry name" value="DUF1453"/>
    <property type="match status" value="1"/>
</dbReference>